<dbReference type="Gene3D" id="3.30.420.40">
    <property type="match status" value="2"/>
</dbReference>
<reference evidence="1" key="1">
    <citation type="submission" date="2018-06" db="EMBL/GenBank/DDBJ databases">
        <authorList>
            <person name="Zhirakovskaya E."/>
        </authorList>
    </citation>
    <scope>NUCLEOTIDE SEQUENCE</scope>
</reference>
<name>A0A3B0V5N4_9ZZZZ</name>
<dbReference type="InterPro" id="IPR036388">
    <property type="entry name" value="WH-like_DNA-bd_sf"/>
</dbReference>
<dbReference type="PANTHER" id="PTHR18964">
    <property type="entry name" value="ROK (REPRESSOR, ORF, KINASE) FAMILY"/>
    <property type="match status" value="1"/>
</dbReference>
<proteinExistence type="predicted"/>
<organism evidence="1">
    <name type="scientific">hydrothermal vent metagenome</name>
    <dbReference type="NCBI Taxonomy" id="652676"/>
    <lineage>
        <taxon>unclassified sequences</taxon>
        <taxon>metagenomes</taxon>
        <taxon>ecological metagenomes</taxon>
    </lineage>
</organism>
<dbReference type="PANTHER" id="PTHR18964:SF149">
    <property type="entry name" value="BIFUNCTIONAL UDP-N-ACETYLGLUCOSAMINE 2-EPIMERASE_N-ACETYLMANNOSAMINE KINASE"/>
    <property type="match status" value="1"/>
</dbReference>
<dbReference type="InterPro" id="IPR043129">
    <property type="entry name" value="ATPase_NBD"/>
</dbReference>
<keyword evidence="1" id="KW-0418">Kinase</keyword>
<dbReference type="Pfam" id="PF00480">
    <property type="entry name" value="ROK"/>
    <property type="match status" value="1"/>
</dbReference>
<dbReference type="Gene3D" id="1.10.10.10">
    <property type="entry name" value="Winged helix-like DNA-binding domain superfamily/Winged helix DNA-binding domain"/>
    <property type="match status" value="1"/>
</dbReference>
<keyword evidence="1" id="KW-0808">Transferase</keyword>
<dbReference type="EMBL" id="UOET01000096">
    <property type="protein sequence ID" value="VAW27354.1"/>
    <property type="molecule type" value="Genomic_DNA"/>
</dbReference>
<gene>
    <name evidence="1" type="ORF">MNBD_BACTEROID07-668</name>
</gene>
<dbReference type="Pfam" id="PF13412">
    <property type="entry name" value="HTH_24"/>
    <property type="match status" value="1"/>
</dbReference>
<dbReference type="AlphaFoldDB" id="A0A3B0V5N4"/>
<dbReference type="SUPFAM" id="SSF46785">
    <property type="entry name" value="Winged helix' DNA-binding domain"/>
    <property type="match status" value="1"/>
</dbReference>
<accession>A0A3B0V5N4</accession>
<protein>
    <submittedName>
        <fullName evidence="1">Glucokinase</fullName>
        <ecNumber evidence="1">2.7.1.2</ecNumber>
    </submittedName>
</protein>
<dbReference type="SUPFAM" id="SSF53067">
    <property type="entry name" value="Actin-like ATPase domain"/>
    <property type="match status" value="1"/>
</dbReference>
<dbReference type="InterPro" id="IPR036390">
    <property type="entry name" value="WH_DNA-bd_sf"/>
</dbReference>
<dbReference type="InterPro" id="IPR000600">
    <property type="entry name" value="ROK"/>
</dbReference>
<evidence type="ECO:0000313" key="1">
    <source>
        <dbReference type="EMBL" id="VAW27354.1"/>
    </source>
</evidence>
<dbReference type="EC" id="2.7.1.2" evidence="1"/>
<dbReference type="GO" id="GO:0004340">
    <property type="term" value="F:glucokinase activity"/>
    <property type="evidence" value="ECO:0007669"/>
    <property type="project" value="UniProtKB-EC"/>
</dbReference>
<sequence length="407" mass="45043">MSLFQADGFIEKLTRVELKKHFQKKKIVKTLYLHGPLTMAEIMKGLDISSPTLQNLIDELRKEEIIQILGSGSSKGGRRPNLYGLRKGALYVLSINIGNYVTRMTLFDSNNKKVTNIRELPLELKNDISIINRIYEFAIDMIKESGVEESRILGVGIDMPGLVESEKGINHTILNFDRPLRELFAEKFNKPIVIENDTQSKAQAEFRFGKAIGQQNVLVLHIGWGIGLGMILNGKPYKGARGFSGEFAHIPMTDERGYLCNCGKRGCLETVTSGAALTRIATEAIEKGEMTLIKEMAHNKIENITPDLILKAAQKDDQFAISIISKIGFDLGKGIASLVQILNPEMIILGGPLAKAGSYLTTSIEQALQQYTFAIIREGMVLTTSELGNNADLLGNVINVMENLFEN</sequence>